<dbReference type="EMBL" id="RBXL01000001">
    <property type="protein sequence ID" value="RKT43923.1"/>
    <property type="molecule type" value="Genomic_DNA"/>
</dbReference>
<dbReference type="GO" id="GO:0005737">
    <property type="term" value="C:cytoplasm"/>
    <property type="evidence" value="ECO:0007669"/>
    <property type="project" value="UniProtKB-SubCell"/>
</dbReference>
<dbReference type="SUPFAM" id="SSF69737">
    <property type="entry name" value="Urease metallochaperone UreE, C-terminal domain"/>
    <property type="match status" value="1"/>
</dbReference>
<dbReference type="PIRSF" id="PIRSF036402">
    <property type="entry name" value="Ureas_acces_UreE"/>
    <property type="match status" value="1"/>
</dbReference>
<dbReference type="GO" id="GO:0051082">
    <property type="term" value="F:unfolded protein binding"/>
    <property type="evidence" value="ECO:0007669"/>
    <property type="project" value="UniProtKB-UniRule"/>
</dbReference>
<comment type="caution">
    <text evidence="7">The sequence shown here is derived from an EMBL/GenBank/DDBJ whole genome shotgun (WGS) entry which is preliminary data.</text>
</comment>
<comment type="similarity">
    <text evidence="5">Belongs to the UreE family.</text>
</comment>
<dbReference type="Proteomes" id="UP000274556">
    <property type="component" value="Unassembled WGS sequence"/>
</dbReference>
<dbReference type="AlphaFoldDB" id="A0A495V5Q3"/>
<evidence type="ECO:0000256" key="4">
    <source>
        <dbReference type="ARBA" id="ARBA00023186"/>
    </source>
</evidence>
<comment type="subcellular location">
    <subcellularLocation>
        <location evidence="1 5">Cytoplasm</location>
    </subcellularLocation>
</comment>
<keyword evidence="4 5" id="KW-0143">Chaperone</keyword>
<feature type="domain" description="UreE urease accessory N-terminal" evidence="6">
    <location>
        <begin position="14"/>
        <end position="78"/>
    </location>
</feature>
<keyword evidence="3 5" id="KW-0533">Nickel</keyword>
<dbReference type="InterPro" id="IPR004029">
    <property type="entry name" value="UreE_N"/>
</dbReference>
<proteinExistence type="inferred from homology"/>
<dbReference type="GO" id="GO:0016151">
    <property type="term" value="F:nickel cation binding"/>
    <property type="evidence" value="ECO:0007669"/>
    <property type="project" value="UniProtKB-UniRule"/>
</dbReference>
<gene>
    <name evidence="5" type="primary">ureE</name>
    <name evidence="7" type="ORF">BDD21_1287</name>
</gene>
<reference evidence="7 8" key="1">
    <citation type="submission" date="2018-10" db="EMBL/GenBank/DDBJ databases">
        <title>Genomic Encyclopedia of Archaeal and Bacterial Type Strains, Phase II (KMG-II): from individual species to whole genera.</title>
        <authorList>
            <person name="Goeker M."/>
        </authorList>
    </citation>
    <scope>NUCLEOTIDE SEQUENCE [LARGE SCALE GENOMIC DNA]</scope>
    <source>
        <strain evidence="7 8">DSM 235</strain>
    </source>
</reference>
<keyword evidence="2 5" id="KW-0963">Cytoplasm</keyword>
<dbReference type="Gene3D" id="3.30.70.790">
    <property type="entry name" value="UreE, C-terminal domain"/>
    <property type="match status" value="1"/>
</dbReference>
<evidence type="ECO:0000256" key="3">
    <source>
        <dbReference type="ARBA" id="ARBA00022596"/>
    </source>
</evidence>
<dbReference type="HAMAP" id="MF_00822">
    <property type="entry name" value="UreE"/>
    <property type="match status" value="1"/>
</dbReference>
<dbReference type="GO" id="GO:0006457">
    <property type="term" value="P:protein folding"/>
    <property type="evidence" value="ECO:0007669"/>
    <property type="project" value="InterPro"/>
</dbReference>
<dbReference type="InterPro" id="IPR007864">
    <property type="entry name" value="UreE_C_dom"/>
</dbReference>
<dbReference type="GO" id="GO:0019627">
    <property type="term" value="P:urea metabolic process"/>
    <property type="evidence" value="ECO:0007669"/>
    <property type="project" value="InterPro"/>
</dbReference>
<name>A0A495V5Q3_9GAMM</name>
<accession>A0A495V5Q3</accession>
<evidence type="ECO:0000256" key="5">
    <source>
        <dbReference type="HAMAP-Rule" id="MF_00822"/>
    </source>
</evidence>
<dbReference type="SMART" id="SM00988">
    <property type="entry name" value="UreE_N"/>
    <property type="match status" value="1"/>
</dbReference>
<dbReference type="Pfam" id="PF02814">
    <property type="entry name" value="UreE_N"/>
    <property type="match status" value="1"/>
</dbReference>
<organism evidence="7 8">
    <name type="scientific">Thiocapsa rosea</name>
    <dbReference type="NCBI Taxonomy" id="69360"/>
    <lineage>
        <taxon>Bacteria</taxon>
        <taxon>Pseudomonadati</taxon>
        <taxon>Pseudomonadota</taxon>
        <taxon>Gammaproteobacteria</taxon>
        <taxon>Chromatiales</taxon>
        <taxon>Chromatiaceae</taxon>
        <taxon>Thiocapsa</taxon>
    </lineage>
</organism>
<comment type="function">
    <text evidence="5">Involved in urease metallocenter assembly. Binds nickel. Probably functions as a nickel donor during metallocenter assembly.</text>
</comment>
<dbReference type="InterPro" id="IPR012406">
    <property type="entry name" value="UreE"/>
</dbReference>
<evidence type="ECO:0000256" key="2">
    <source>
        <dbReference type="ARBA" id="ARBA00022490"/>
    </source>
</evidence>
<evidence type="ECO:0000259" key="6">
    <source>
        <dbReference type="SMART" id="SM00988"/>
    </source>
</evidence>
<dbReference type="Gene3D" id="2.60.260.20">
    <property type="entry name" value="Urease metallochaperone UreE, N-terminal domain"/>
    <property type="match status" value="1"/>
</dbReference>
<keyword evidence="8" id="KW-1185">Reference proteome</keyword>
<dbReference type="Pfam" id="PF05194">
    <property type="entry name" value="UreE_C"/>
    <property type="match status" value="1"/>
</dbReference>
<evidence type="ECO:0000313" key="7">
    <source>
        <dbReference type="EMBL" id="RKT43923.1"/>
    </source>
</evidence>
<dbReference type="CDD" id="cd00571">
    <property type="entry name" value="UreE"/>
    <property type="match status" value="1"/>
</dbReference>
<sequence length="166" mass="18097">MCTTGGEAVPQSEPLIRFNRTTTAHIPADVTLTLTLEQRTRCRLRVMLDDGREAGLFLPRGTVLNHGDGLIAEDGLVARIIAAPEHLSRVESADPLLLARACYHLGNRHVPLQIEPGRLSYRQDQVLDEMVRGLGLEVRLVDAGFEPEAGAYGGQGADHSGHVHEH</sequence>
<dbReference type="InterPro" id="IPR036118">
    <property type="entry name" value="UreE_N_sf"/>
</dbReference>
<dbReference type="NCBIfam" id="NF009751">
    <property type="entry name" value="PRK13261.1-1"/>
    <property type="match status" value="1"/>
</dbReference>
<evidence type="ECO:0000313" key="8">
    <source>
        <dbReference type="Proteomes" id="UP000274556"/>
    </source>
</evidence>
<protein>
    <recommendedName>
        <fullName evidence="5">Urease accessory protein UreE</fullName>
    </recommendedName>
</protein>
<dbReference type="GO" id="GO:0065003">
    <property type="term" value="P:protein-containing complex assembly"/>
    <property type="evidence" value="ECO:0007669"/>
    <property type="project" value="InterPro"/>
</dbReference>
<dbReference type="SUPFAM" id="SSF69287">
    <property type="entry name" value="Urease metallochaperone UreE, N-terminal domain"/>
    <property type="match status" value="1"/>
</dbReference>
<evidence type="ECO:0000256" key="1">
    <source>
        <dbReference type="ARBA" id="ARBA00004496"/>
    </source>
</evidence>